<dbReference type="PANTHER" id="PTHR43169">
    <property type="entry name" value="EXSB FAMILY PROTEIN"/>
    <property type="match status" value="1"/>
</dbReference>
<dbReference type="Proteomes" id="UP000309186">
    <property type="component" value="Unassembled WGS sequence"/>
</dbReference>
<dbReference type="AlphaFoldDB" id="A0A5R9PXH6"/>
<evidence type="ECO:0000313" key="2">
    <source>
        <dbReference type="EMBL" id="TLX45355.1"/>
    </source>
</evidence>
<name>A0A5R9PXH6_9GAMM</name>
<dbReference type="InterPro" id="IPR020022">
    <property type="entry name" value="N-acetyl_sugar_amidoTrfase"/>
</dbReference>
<dbReference type="PANTHER" id="PTHR43169:SF3">
    <property type="entry name" value="ATPASE, PP-LOOP SUPERFAMILY-RELATED"/>
    <property type="match status" value="1"/>
</dbReference>
<protein>
    <submittedName>
        <fullName evidence="2">N-acetyl sugar amidotransferase</fullName>
    </submittedName>
</protein>
<dbReference type="OrthoDB" id="9765475at2"/>
<reference evidence="2 3" key="1">
    <citation type="submission" date="2018-01" db="EMBL/GenBank/DDBJ databases">
        <title>Co-occurrence of chitin degradation, pigmentation and bioactivity in marine Pseudoalteromonas.</title>
        <authorList>
            <person name="Paulsen S."/>
            <person name="Gram L."/>
            <person name="Machado H."/>
        </authorList>
    </citation>
    <scope>NUCLEOTIDE SEQUENCE [LARGE SCALE GENOMIC DNA]</scope>
    <source>
        <strain evidence="2 3">S3663</strain>
    </source>
</reference>
<dbReference type="EMBL" id="PPSW01000039">
    <property type="protein sequence ID" value="TLX45355.1"/>
    <property type="molecule type" value="Genomic_DNA"/>
</dbReference>
<dbReference type="InterPro" id="IPR052188">
    <property type="entry name" value="Ni-pincer_cofactor_biosynth"/>
</dbReference>
<keyword evidence="2" id="KW-0808">Transferase</keyword>
<dbReference type="GO" id="GO:0016740">
    <property type="term" value="F:transferase activity"/>
    <property type="evidence" value="ECO:0007669"/>
    <property type="project" value="UniProtKB-KW"/>
</dbReference>
<dbReference type="Gene3D" id="3.40.50.620">
    <property type="entry name" value="HUPs"/>
    <property type="match status" value="1"/>
</dbReference>
<evidence type="ECO:0000259" key="1">
    <source>
        <dbReference type="Pfam" id="PF01507"/>
    </source>
</evidence>
<sequence>MSLEEQVCTLCVMDTSDPNITFDENGVSNHWKEASEKLKKGWFPNEKGQKLLESTATEIRQSGAGKEYDCIIGVSGGIDSSYLLHIAVKLMKLRPLVVHVDAGWNSEIAVQNIEKMVKKLDLDLFTYVVNWEEMKDLQLAFLKSSVANQDIPQDHSFFAKLYEFAESKKIRYVITGSNLTSESILPNSWGYDASDSIHIKDIHKKFGKKKLKTYPMMGFIKSKIYWNYINKMNVISPLNWIDYNKNEAIEFLMKEYGWKFYGGKHHESKWTKFFQAYYLPKKFGFDKRKAHLSSMIVAGQITREDALEELKKPLYRDDELTDDMNFISEKLGITLEELRALIELPNKDYSEYKNYQTMMNFLKSFKKKVVG</sequence>
<dbReference type="RefSeq" id="WP_138484297.1">
    <property type="nucleotide sequence ID" value="NZ_PPSW01000039.1"/>
</dbReference>
<proteinExistence type="predicted"/>
<dbReference type="InterPro" id="IPR002500">
    <property type="entry name" value="PAPS_reduct_dom"/>
</dbReference>
<dbReference type="SUPFAM" id="SSF52402">
    <property type="entry name" value="Adenine nucleotide alpha hydrolases-like"/>
    <property type="match status" value="1"/>
</dbReference>
<organism evidence="2 3">
    <name type="scientific">Pseudoalteromonas phenolica</name>
    <dbReference type="NCBI Taxonomy" id="161398"/>
    <lineage>
        <taxon>Bacteria</taxon>
        <taxon>Pseudomonadati</taxon>
        <taxon>Pseudomonadota</taxon>
        <taxon>Gammaproteobacteria</taxon>
        <taxon>Alteromonadales</taxon>
        <taxon>Pseudoalteromonadaceae</taxon>
        <taxon>Pseudoalteromonas</taxon>
    </lineage>
</organism>
<accession>A0A5R9PXH6</accession>
<dbReference type="NCBIfam" id="TIGR03573">
    <property type="entry name" value="WbuX"/>
    <property type="match status" value="1"/>
</dbReference>
<gene>
    <name evidence="2" type="ORF">C1E24_19330</name>
</gene>
<comment type="caution">
    <text evidence="2">The sequence shown here is derived from an EMBL/GenBank/DDBJ whole genome shotgun (WGS) entry which is preliminary data.</text>
</comment>
<dbReference type="Pfam" id="PF01507">
    <property type="entry name" value="PAPS_reduct"/>
    <property type="match status" value="1"/>
</dbReference>
<evidence type="ECO:0000313" key="3">
    <source>
        <dbReference type="Proteomes" id="UP000309186"/>
    </source>
</evidence>
<feature type="domain" description="Phosphoadenosine phosphosulphate reductase" evidence="1">
    <location>
        <begin position="71"/>
        <end position="136"/>
    </location>
</feature>
<dbReference type="CDD" id="cd01996">
    <property type="entry name" value="AANH_WbpG-like"/>
    <property type="match status" value="1"/>
</dbReference>
<dbReference type="InterPro" id="IPR014729">
    <property type="entry name" value="Rossmann-like_a/b/a_fold"/>
</dbReference>